<protein>
    <recommendedName>
        <fullName evidence="3">DUF4272 domain-containing protein</fullName>
    </recommendedName>
</protein>
<reference evidence="2" key="1">
    <citation type="submission" date="2016-06" db="EMBL/GenBank/DDBJ databases">
        <authorList>
            <person name="Varghese N."/>
            <person name="Submissions Spin"/>
        </authorList>
    </citation>
    <scope>NUCLEOTIDE SEQUENCE [LARGE SCALE GENOMIC DNA]</scope>
    <source>
        <strain evidence="2">DSM 44830</strain>
    </source>
</reference>
<keyword evidence="2" id="KW-1185">Reference proteome</keyword>
<dbReference type="InterPro" id="IPR025368">
    <property type="entry name" value="DUF4272"/>
</dbReference>
<dbReference type="STRING" id="262898.GA0070564_101731"/>
<dbReference type="Proteomes" id="UP000199504">
    <property type="component" value="Unassembled WGS sequence"/>
</dbReference>
<dbReference type="EMBL" id="FMCX01000001">
    <property type="protein sequence ID" value="SCE75431.1"/>
    <property type="molecule type" value="Genomic_DNA"/>
</dbReference>
<organism evidence="1 2">
    <name type="scientific">Micromonospora mirobrigensis</name>
    <dbReference type="NCBI Taxonomy" id="262898"/>
    <lineage>
        <taxon>Bacteria</taxon>
        <taxon>Bacillati</taxon>
        <taxon>Actinomycetota</taxon>
        <taxon>Actinomycetes</taxon>
        <taxon>Micromonosporales</taxon>
        <taxon>Micromonosporaceae</taxon>
        <taxon>Micromonospora</taxon>
    </lineage>
</organism>
<evidence type="ECO:0008006" key="3">
    <source>
        <dbReference type="Google" id="ProtNLM"/>
    </source>
</evidence>
<sequence length="237" mass="26500">MSHVSRQGPSAVLVPAPDPRAVREASLEELTQLGLPLPPSQFPLVWEPGDEIELRPLREIEARIAVLHLILARCFGMPPQAAMSWLLNSHLVEMVTPPEWEFVMGGKGDHRSFVLHHDALFSLCWVLGLTKQLDPTVPVDEHLVELMPNIAAGESFAHWRSRILAVPQHPADAAALLDLHYCLDWAYLELEEAGRPVPGLVDANAIGQRRWALEWAVMLRGPYHEEPPGWEEVDLST</sequence>
<gene>
    <name evidence="1" type="ORF">GA0070564_101731</name>
</gene>
<evidence type="ECO:0000313" key="1">
    <source>
        <dbReference type="EMBL" id="SCE75431.1"/>
    </source>
</evidence>
<dbReference type="Pfam" id="PF14094">
    <property type="entry name" value="DUF4272"/>
    <property type="match status" value="1"/>
</dbReference>
<dbReference type="AlphaFoldDB" id="A0A1C4UUV5"/>
<accession>A0A1C4UUV5</accession>
<name>A0A1C4UUV5_9ACTN</name>
<proteinExistence type="predicted"/>
<evidence type="ECO:0000313" key="2">
    <source>
        <dbReference type="Proteomes" id="UP000199504"/>
    </source>
</evidence>